<evidence type="ECO:0000313" key="2">
    <source>
        <dbReference type="Proteomes" id="UP001320170"/>
    </source>
</evidence>
<protein>
    <recommendedName>
        <fullName evidence="3">Ankyrin repeats (3 copies)</fullName>
    </recommendedName>
</protein>
<comment type="caution">
    <text evidence="1">The sequence shown here is derived from an EMBL/GenBank/DDBJ whole genome shotgun (WGS) entry which is preliminary data.</text>
</comment>
<dbReference type="Proteomes" id="UP001320170">
    <property type="component" value="Unassembled WGS sequence"/>
</dbReference>
<accession>A0ABS8X5Z5</accession>
<evidence type="ECO:0000313" key="1">
    <source>
        <dbReference type="EMBL" id="MCE3532935.1"/>
    </source>
</evidence>
<dbReference type="RefSeq" id="WP_232890993.1">
    <property type="nucleotide sequence ID" value="NZ_JAJSPM010000008.1"/>
</dbReference>
<organism evidence="1 2">
    <name type="scientific">Legionella resiliens</name>
    <dbReference type="NCBI Taxonomy" id="2905958"/>
    <lineage>
        <taxon>Bacteria</taxon>
        <taxon>Pseudomonadati</taxon>
        <taxon>Pseudomonadota</taxon>
        <taxon>Gammaproteobacteria</taxon>
        <taxon>Legionellales</taxon>
        <taxon>Legionellaceae</taxon>
        <taxon>Legionella</taxon>
    </lineage>
</organism>
<evidence type="ECO:0008006" key="3">
    <source>
        <dbReference type="Google" id="ProtNLM"/>
    </source>
</evidence>
<name>A0ABS8X5Z5_9GAMM</name>
<sequence>MPSSNPIPLQSHKNILLLALLIAVLIYLLEGPLASGAFLSTITITAIQSRKKWDSLLRKAVEAEDSSALSELKKQQIELTFEQKLKMLCNAYHLDKKEFIYWLEQQQFKVSISEIFSIFKQNKDKNFLRLCIERFSSLPSQASLRIVLKELLVSNDHIPIDSLLNIYPKEVLKGLSKLSQYRKELLDFIVRNKHWLTKNSDIVWGIFPNLSSPFPYDLYRICYPEDRREVAILLYELKKSQPNKAFCLILVDELDTNITAITDLEKIIKKALKNKQEEIAIYLINRMGPILKRTPELANSLLFENVRNPMIAELLIANGADVNSMKDGVSVGERAISWPRKRRESQNALNLLLKHRINLAQEVNDKPHTATRMTLLGFLPFTNLKIKSSLEPELHKAVEANRYQKFISLFLEIPGESRSNENLCHHSYMQDSYVFWNFLLNLYFKMEGQPHGVAPASKNQFLDCLNNCLKRLYTKEGDFDSVITYDCYQQFQPVVLPVILSGRSHIATVGFMKVSPNFHVSVEADRSDERHDFSVFISRPHDPAQFSKYTATYSRPLPIAFWQTHSSPSIFYKDLAPQTGAFCPAISAKHAFFIAHFLSVVKQQIAGLEESTIERKLSEILNNSYKVTTEWFNQFFISVKRMLLEGYQQLDSKYINYDFLALAEKATNMEEEKLISEQSPLSIKLS</sequence>
<dbReference type="EMBL" id="JAJTND010000004">
    <property type="protein sequence ID" value="MCE3532935.1"/>
    <property type="molecule type" value="Genomic_DNA"/>
</dbReference>
<keyword evidence="2" id="KW-1185">Reference proteome</keyword>
<proteinExistence type="predicted"/>
<gene>
    <name evidence="1" type="ORF">LXO92_11160</name>
</gene>
<reference evidence="1 2" key="1">
    <citation type="journal article" date="2024" name="Pathogens">
        <title>Characterization of a Novel Species of Legionella Isolated from a Healthcare Facility: Legionella resiliens sp. nov.</title>
        <authorList>
            <person name="Cristino S."/>
            <person name="Pascale M.R."/>
            <person name="Marino F."/>
            <person name="Derelitto C."/>
            <person name="Salaris S."/>
            <person name="Orsini M."/>
            <person name="Squarzoni S."/>
            <person name="Grottola A."/>
            <person name="Girolamini L."/>
        </authorList>
    </citation>
    <scope>NUCLEOTIDE SEQUENCE [LARGE SCALE GENOMIC DNA]</scope>
    <source>
        <strain evidence="1 2">8cVS16</strain>
    </source>
</reference>